<evidence type="ECO:0000313" key="3">
    <source>
        <dbReference type="EnsemblMetazoa" id="ISCW005814-PA"/>
    </source>
</evidence>
<reference evidence="2 4" key="1">
    <citation type="submission" date="2008-03" db="EMBL/GenBank/DDBJ databases">
        <title>Annotation of Ixodes scapularis.</title>
        <authorList>
            <consortium name="Ixodes scapularis Genome Project Consortium"/>
            <person name="Caler E."/>
            <person name="Hannick L.I."/>
            <person name="Bidwell S."/>
            <person name="Joardar V."/>
            <person name="Thiagarajan M."/>
            <person name="Amedeo P."/>
            <person name="Galinsky K.J."/>
            <person name="Schobel S."/>
            <person name="Inman J."/>
            <person name="Hostetler J."/>
            <person name="Miller J."/>
            <person name="Hammond M."/>
            <person name="Megy K."/>
            <person name="Lawson D."/>
            <person name="Kodira C."/>
            <person name="Sutton G."/>
            <person name="Meyer J."/>
            <person name="Hill C.A."/>
            <person name="Birren B."/>
            <person name="Nene V."/>
            <person name="Collins F."/>
            <person name="Alarcon-Chaidez F."/>
            <person name="Wikel S."/>
            <person name="Strausberg R."/>
        </authorList>
    </citation>
    <scope>NUCLEOTIDE SEQUENCE [LARGE SCALE GENOMIC DNA]</scope>
    <source>
        <strain evidence="4">Wikel</strain>
        <strain evidence="2">Wikel colony</strain>
    </source>
</reference>
<dbReference type="PANTHER" id="PTHR17550:SF4">
    <property type="entry name" value="E3 UBIQUITIN-PROTEIN LIGASE TTC3"/>
    <property type="match status" value="1"/>
</dbReference>
<dbReference type="GO" id="GO:0016567">
    <property type="term" value="P:protein ubiquitination"/>
    <property type="evidence" value="ECO:0007669"/>
    <property type="project" value="UniProtKB-UniPathway"/>
</dbReference>
<dbReference type="HOGENOM" id="CLU_2173739_0_0_1"/>
<proteinExistence type="evidence at protein level"/>
<feature type="domain" description="E3 ubiquitin-protein ligase TTC3/DZIP3" evidence="1">
    <location>
        <begin position="3"/>
        <end position="62"/>
    </location>
</feature>
<dbReference type="InParanoid" id="B7PM20"/>
<dbReference type="AlphaFoldDB" id="B7PM20"/>
<keyword evidence="5" id="KW-1267">Proteomics identification</keyword>
<keyword evidence="4" id="KW-1185">Reference proteome</keyword>
<dbReference type="InterPro" id="IPR043866">
    <property type="entry name" value="TTC3/DZIP3_dom"/>
</dbReference>
<dbReference type="PaxDb" id="6945-B7PM20"/>
<dbReference type="STRING" id="6945.B7PM20"/>
<dbReference type="PANTHER" id="PTHR17550">
    <property type="entry name" value="E3 UBIQUITIN-PROTEIN LIGASE TTC3"/>
    <property type="match status" value="1"/>
</dbReference>
<dbReference type="VEuPathDB" id="VectorBase:ISCP_004387"/>
<evidence type="ECO:0000313" key="4">
    <source>
        <dbReference type="Proteomes" id="UP000001555"/>
    </source>
</evidence>
<evidence type="ECO:0000313" key="2">
    <source>
        <dbReference type="EMBL" id="EEC07642.1"/>
    </source>
</evidence>
<protein>
    <recommendedName>
        <fullName evidence="1">E3 ubiquitin-protein ligase TTC3/DZIP3 domain-containing protein</fullName>
    </recommendedName>
</protein>
<dbReference type="EMBL" id="ABJB010992801">
    <property type="status" value="NOT_ANNOTATED_CDS"/>
    <property type="molecule type" value="Genomic_DNA"/>
</dbReference>
<dbReference type="VEuPathDB" id="VectorBase:ISCW005814"/>
<dbReference type="EMBL" id="DS744818">
    <property type="protein sequence ID" value="EEC07642.1"/>
    <property type="molecule type" value="Genomic_DNA"/>
</dbReference>
<evidence type="ECO:0007829" key="5">
    <source>
        <dbReference type="PeptideAtlas" id="B7PM20"/>
    </source>
</evidence>
<name>B7PM20_IXOSC</name>
<dbReference type="OrthoDB" id="1714475at2759"/>
<dbReference type="VEuPathDB" id="VectorBase:ISCI005814"/>
<accession>B7PM20</accession>
<reference evidence="3" key="2">
    <citation type="submission" date="2020-05" db="UniProtKB">
        <authorList>
            <consortium name="EnsemblMetazoa"/>
        </authorList>
    </citation>
    <scope>IDENTIFICATION</scope>
    <source>
        <strain evidence="3">wikel</strain>
    </source>
</reference>
<dbReference type="Pfam" id="PF19179">
    <property type="entry name" value="TTC3_DZIP3_dom"/>
    <property type="match status" value="1"/>
</dbReference>
<gene>
    <name evidence="2" type="ORF">IscW_ISCW005814</name>
</gene>
<evidence type="ECO:0000259" key="1">
    <source>
        <dbReference type="Pfam" id="PF19179"/>
    </source>
</evidence>
<dbReference type="Proteomes" id="UP000001555">
    <property type="component" value="Unassembled WGS sequence"/>
</dbReference>
<dbReference type="EMBL" id="ABJB010806798">
    <property type="status" value="NOT_ANNOTATED_CDS"/>
    <property type="molecule type" value="Genomic_DNA"/>
</dbReference>
<sequence>MQAECRSPPERDAMCCREECPLQRNIYYSDPDFRGFQQLHCHSRCLVQYHPACWKEIRDARSLTEKVHAPYLLKREEEEEDDVVDSRPKKWKRRRPKNVLTLELDSNDHL</sequence>
<organism>
    <name type="scientific">Ixodes scapularis</name>
    <name type="common">Black-legged tick</name>
    <name type="synonym">Deer tick</name>
    <dbReference type="NCBI Taxonomy" id="6945"/>
    <lineage>
        <taxon>Eukaryota</taxon>
        <taxon>Metazoa</taxon>
        <taxon>Ecdysozoa</taxon>
        <taxon>Arthropoda</taxon>
        <taxon>Chelicerata</taxon>
        <taxon>Arachnida</taxon>
        <taxon>Acari</taxon>
        <taxon>Parasitiformes</taxon>
        <taxon>Ixodida</taxon>
        <taxon>Ixodoidea</taxon>
        <taxon>Ixodidae</taxon>
        <taxon>Ixodinae</taxon>
        <taxon>Ixodes</taxon>
    </lineage>
</organism>
<dbReference type="UniPathway" id="UPA00143"/>
<dbReference type="EnsemblMetazoa" id="ISCW005814-RA">
    <property type="protein sequence ID" value="ISCW005814-PA"/>
    <property type="gene ID" value="ISCW005814"/>
</dbReference>